<evidence type="ECO:0000259" key="6">
    <source>
        <dbReference type="Pfam" id="PF00588"/>
    </source>
</evidence>
<feature type="domain" description="tRNA/rRNA methyltransferase SpoU type" evidence="6">
    <location>
        <begin position="10"/>
        <end position="151"/>
    </location>
</feature>
<evidence type="ECO:0000256" key="1">
    <source>
        <dbReference type="ARBA" id="ARBA00022490"/>
    </source>
</evidence>
<keyword evidence="5" id="KW-0819">tRNA processing</keyword>
<name>A0A381V0Q6_9ZZZZ</name>
<dbReference type="GO" id="GO:0003723">
    <property type="term" value="F:RNA binding"/>
    <property type="evidence" value="ECO:0007669"/>
    <property type="project" value="InterPro"/>
</dbReference>
<dbReference type="EMBL" id="UINC01007453">
    <property type="protein sequence ID" value="SVA33408.1"/>
    <property type="molecule type" value="Genomic_DNA"/>
</dbReference>
<dbReference type="PIRSF" id="PIRSF029256">
    <property type="entry name" value="SpoU_TrmH_prd"/>
    <property type="match status" value="1"/>
</dbReference>
<evidence type="ECO:0000256" key="3">
    <source>
        <dbReference type="ARBA" id="ARBA00022679"/>
    </source>
</evidence>
<dbReference type="GO" id="GO:0002130">
    <property type="term" value="P:wobble position ribose methylation"/>
    <property type="evidence" value="ECO:0007669"/>
    <property type="project" value="TreeGrafter"/>
</dbReference>
<keyword evidence="4" id="KW-0949">S-adenosyl-L-methionine</keyword>
<dbReference type="GO" id="GO:0008173">
    <property type="term" value="F:RNA methyltransferase activity"/>
    <property type="evidence" value="ECO:0007669"/>
    <property type="project" value="InterPro"/>
</dbReference>
<accession>A0A381V0Q6</accession>
<dbReference type="Gene3D" id="3.40.1280.10">
    <property type="match status" value="1"/>
</dbReference>
<evidence type="ECO:0000256" key="5">
    <source>
        <dbReference type="ARBA" id="ARBA00022694"/>
    </source>
</evidence>
<dbReference type="SUPFAM" id="SSF75217">
    <property type="entry name" value="alpha/beta knot"/>
    <property type="match status" value="1"/>
</dbReference>
<keyword evidence="1" id="KW-0963">Cytoplasm</keyword>
<dbReference type="PANTHER" id="PTHR42971">
    <property type="entry name" value="TRNA (CYTIDINE(34)-2'-O)-METHYLTRANSFERASE"/>
    <property type="match status" value="1"/>
</dbReference>
<dbReference type="CDD" id="cd18094">
    <property type="entry name" value="SpoU-like_TrmL"/>
    <property type="match status" value="1"/>
</dbReference>
<dbReference type="Pfam" id="PF00588">
    <property type="entry name" value="SpoU_methylase"/>
    <property type="match status" value="1"/>
</dbReference>
<reference evidence="7" key="1">
    <citation type="submission" date="2018-05" db="EMBL/GenBank/DDBJ databases">
        <authorList>
            <person name="Lanie J.A."/>
            <person name="Ng W.-L."/>
            <person name="Kazmierczak K.M."/>
            <person name="Andrzejewski T.M."/>
            <person name="Davidsen T.M."/>
            <person name="Wayne K.J."/>
            <person name="Tettelin H."/>
            <person name="Glass J.I."/>
            <person name="Rusch D."/>
            <person name="Podicherti R."/>
            <person name="Tsui H.-C.T."/>
            <person name="Winkler M.E."/>
        </authorList>
    </citation>
    <scope>NUCLEOTIDE SEQUENCE</scope>
</reference>
<dbReference type="InterPro" id="IPR016914">
    <property type="entry name" value="TrmL"/>
</dbReference>
<dbReference type="InterPro" id="IPR001537">
    <property type="entry name" value="SpoU_MeTrfase"/>
</dbReference>
<evidence type="ECO:0000313" key="7">
    <source>
        <dbReference type="EMBL" id="SVA33408.1"/>
    </source>
</evidence>
<evidence type="ECO:0000256" key="4">
    <source>
        <dbReference type="ARBA" id="ARBA00022691"/>
    </source>
</evidence>
<dbReference type="PANTHER" id="PTHR42971:SF1">
    <property type="entry name" value="TRNA (CYTIDINE(34)-2'-O)-METHYLTRANSFERASE"/>
    <property type="match status" value="1"/>
</dbReference>
<keyword evidence="3" id="KW-0808">Transferase</keyword>
<dbReference type="AlphaFoldDB" id="A0A381V0Q6"/>
<evidence type="ECO:0000256" key="2">
    <source>
        <dbReference type="ARBA" id="ARBA00022603"/>
    </source>
</evidence>
<keyword evidence="2" id="KW-0489">Methyltransferase</keyword>
<gene>
    <name evidence="7" type="ORF">METZ01_LOCUS86262</name>
</gene>
<dbReference type="InterPro" id="IPR029026">
    <property type="entry name" value="tRNA_m1G_MTases_N"/>
</dbReference>
<organism evidence="7">
    <name type="scientific">marine metagenome</name>
    <dbReference type="NCBI Taxonomy" id="408172"/>
    <lineage>
        <taxon>unclassified sequences</taxon>
        <taxon>metagenomes</taxon>
        <taxon>ecological metagenomes</taxon>
    </lineage>
</organism>
<sequence>MGASNMPHNLSIVLVKPEIPTNTGSIGRLCLATNSTLHLIEPLGFDISDSRVKRAGLDYWKHLQVIRHKSFEVFLNFLPTDASTVFFSTKSKNSLYTKKFEKGSYLIFGCETKGLGKELIDKFSKDTFSIPQYDDRVRSLNLANAASIVVYEAIRQLGY</sequence>
<proteinExistence type="inferred from homology"/>
<dbReference type="HAMAP" id="MF_01885">
    <property type="entry name" value="tRNA_methyltr_TrmL"/>
    <property type="match status" value="1"/>
</dbReference>
<protein>
    <recommendedName>
        <fullName evidence="6">tRNA/rRNA methyltransferase SpoU type domain-containing protein</fullName>
    </recommendedName>
</protein>
<dbReference type="InterPro" id="IPR029028">
    <property type="entry name" value="Alpha/beta_knot_MTases"/>
</dbReference>